<dbReference type="RefSeq" id="WP_316911640.1">
    <property type="nucleotide sequence ID" value="NZ_JAPTGD010000005.1"/>
</dbReference>
<organism evidence="4 5">
    <name type="scientific">Priestia aryabhattai</name>
    <name type="common">Bacillus aryabhattai</name>
    <dbReference type="NCBI Taxonomy" id="412384"/>
    <lineage>
        <taxon>Bacteria</taxon>
        <taxon>Bacillati</taxon>
        <taxon>Bacillota</taxon>
        <taxon>Bacilli</taxon>
        <taxon>Bacillales</taxon>
        <taxon>Bacillaceae</taxon>
        <taxon>Priestia</taxon>
    </lineage>
</organism>
<name>A0AAX6NI35_PRIAR</name>
<feature type="region of interest" description="Disordered" evidence="1">
    <location>
        <begin position="271"/>
        <end position="357"/>
    </location>
</feature>
<feature type="compositionally biased region" description="Basic and acidic residues" evidence="1">
    <location>
        <begin position="277"/>
        <end position="309"/>
    </location>
</feature>
<evidence type="ECO:0000256" key="2">
    <source>
        <dbReference type="SAM" id="Phobius"/>
    </source>
</evidence>
<dbReference type="EMBL" id="JAPTGD010000005">
    <property type="protein sequence ID" value="MDU9695185.1"/>
    <property type="molecule type" value="Genomic_DNA"/>
</dbReference>
<dbReference type="InterPro" id="IPR008613">
    <property type="entry name" value="Excalibur_Ca-bd_domain"/>
</dbReference>
<sequence length="357" mass="39797">MSQKKESESELTKRLIKQKHRDAWLVEYASIGKKLNASEFGAFTREGLFTYKLIDKTNIIKTGGVLWPEQKHGEVDHFAIKSIFSLDNMQFVTGSQGKDVQRFLEGEKENSFTKIKRKWHEKILGFRSGNKWKKYTAIIGYILIIFFIVGFINGLGEDSTDSTTSKTVSSEPSTETKTNNKLNPNTPVIFKNGEYITGKNILPGHYIVSTKDKEGANLFITRKDFSLPPVSQLLGTDDPSALTVDHLDVELKEGDKITLSNFESNVTFTPISSEEAEERKAEREAAAKKAAQEEQARKEQAARKAEQEAAQKQAQTNNISFKNCTEARAAGAAPVHRGEPGYASHLDRDGDGIGCDQ</sequence>
<feature type="domain" description="Excalibur calcium-binding" evidence="3">
    <location>
        <begin position="320"/>
        <end position="356"/>
    </location>
</feature>
<protein>
    <submittedName>
        <fullName evidence="4">Excalibur calcium-binding domain-containing protein</fullName>
    </submittedName>
</protein>
<accession>A0AAX6NI35</accession>
<proteinExistence type="predicted"/>
<dbReference type="AlphaFoldDB" id="A0AAX6NI35"/>
<evidence type="ECO:0000313" key="4">
    <source>
        <dbReference type="EMBL" id="MDU9695185.1"/>
    </source>
</evidence>
<feature type="transmembrane region" description="Helical" evidence="2">
    <location>
        <begin position="135"/>
        <end position="156"/>
    </location>
</feature>
<evidence type="ECO:0000313" key="5">
    <source>
        <dbReference type="Proteomes" id="UP001269400"/>
    </source>
</evidence>
<evidence type="ECO:0000256" key="1">
    <source>
        <dbReference type="SAM" id="MobiDB-lite"/>
    </source>
</evidence>
<keyword evidence="2" id="KW-0472">Membrane</keyword>
<reference evidence="4" key="2">
    <citation type="submission" date="2022-12" db="EMBL/GenBank/DDBJ databases">
        <authorList>
            <person name="Dechsakulwatana C."/>
            <person name="Rungsihiranrut A."/>
            <person name="Muangchinda C."/>
            <person name="Ningthoujam R."/>
            <person name="Klankeo P."/>
            <person name="Pinyakong O."/>
        </authorList>
    </citation>
    <scope>NUCLEOTIDE SEQUENCE</scope>
    <source>
        <strain evidence="4">TL01-2</strain>
    </source>
</reference>
<keyword evidence="2" id="KW-1133">Transmembrane helix</keyword>
<reference evidence="4" key="1">
    <citation type="journal article" date="2022" name="J Environ Chem Eng">
        <title>Biodegradation of petroleum oil using a constructed nonpathogenic and heavy metal-tolerant bacterial consortium isolated from marine sponges.</title>
        <authorList>
            <person name="Dechsakulwatana C."/>
            <person name="Rungsihiranrut A."/>
            <person name="Muangchinda C."/>
            <person name="Ningthoujam R."/>
            <person name="Klankeo P."/>
            <person name="Pinyakong O."/>
        </authorList>
    </citation>
    <scope>NUCLEOTIDE SEQUENCE</scope>
    <source>
        <strain evidence="4">TL01-2</strain>
    </source>
</reference>
<gene>
    <name evidence="4" type="ORF">O0Q50_28715</name>
</gene>
<dbReference type="Pfam" id="PF05901">
    <property type="entry name" value="Excalibur"/>
    <property type="match status" value="1"/>
</dbReference>
<comment type="caution">
    <text evidence="4">The sequence shown here is derived from an EMBL/GenBank/DDBJ whole genome shotgun (WGS) entry which is preliminary data.</text>
</comment>
<dbReference type="Proteomes" id="UP001269400">
    <property type="component" value="Unassembled WGS sequence"/>
</dbReference>
<evidence type="ECO:0000259" key="3">
    <source>
        <dbReference type="SMART" id="SM00894"/>
    </source>
</evidence>
<keyword evidence="2" id="KW-0812">Transmembrane</keyword>
<feature type="region of interest" description="Disordered" evidence="1">
    <location>
        <begin position="161"/>
        <end position="184"/>
    </location>
</feature>
<dbReference type="SMART" id="SM00894">
    <property type="entry name" value="Excalibur"/>
    <property type="match status" value="1"/>
</dbReference>